<dbReference type="PANTHER" id="PTHR43210">
    <property type="entry name" value="DETHIOBIOTIN SYNTHETASE"/>
    <property type="match status" value="1"/>
</dbReference>
<keyword evidence="2 8" id="KW-0436">Ligase</keyword>
<feature type="binding site" evidence="8">
    <location>
        <begin position="114"/>
        <end position="117"/>
    </location>
    <ligand>
        <name>ATP</name>
        <dbReference type="ChEBI" id="CHEBI:30616"/>
    </ligand>
</feature>
<dbReference type="Gene3D" id="3.40.50.300">
    <property type="entry name" value="P-loop containing nucleotide triphosphate hydrolases"/>
    <property type="match status" value="1"/>
</dbReference>
<protein>
    <recommendedName>
        <fullName evidence="8">ATP-dependent dethiobiotin synthetase BioD</fullName>
        <ecNumber evidence="8">6.3.3.3</ecNumber>
    </recommendedName>
    <alternativeName>
        <fullName evidence="8">DTB synthetase</fullName>
        <shortName evidence="8">DTBS</shortName>
    </alternativeName>
    <alternativeName>
        <fullName evidence="8">Dethiobiotin synthase</fullName>
    </alternativeName>
</protein>
<dbReference type="KEGG" id="hhk:HH1059_23620"/>
<evidence type="ECO:0000313" key="10">
    <source>
        <dbReference type="Proteomes" id="UP000218890"/>
    </source>
</evidence>
<reference evidence="9" key="1">
    <citation type="submission" date="2016-02" db="EMBL/GenBank/DDBJ databases">
        <title>Halorhodospira halochloris DSM-1059 complete genome, version 2.</title>
        <authorList>
            <person name="Tsukatani Y."/>
        </authorList>
    </citation>
    <scope>NUCLEOTIDE SEQUENCE</scope>
    <source>
        <strain evidence="9">DSM 1059</strain>
    </source>
</reference>
<dbReference type="PIRSF" id="PIRSF006755">
    <property type="entry name" value="DTB_synth"/>
    <property type="match status" value="1"/>
</dbReference>
<dbReference type="Proteomes" id="UP000218890">
    <property type="component" value="Chromosome"/>
</dbReference>
<dbReference type="GO" id="GO:0005524">
    <property type="term" value="F:ATP binding"/>
    <property type="evidence" value="ECO:0007669"/>
    <property type="project" value="UniProtKB-UniRule"/>
</dbReference>
<evidence type="ECO:0000256" key="1">
    <source>
        <dbReference type="ARBA" id="ARBA00022490"/>
    </source>
</evidence>
<dbReference type="GO" id="GO:0042803">
    <property type="term" value="F:protein homodimerization activity"/>
    <property type="evidence" value="ECO:0007669"/>
    <property type="project" value="UniProtKB-ARBA"/>
</dbReference>
<feature type="binding site" evidence="8">
    <location>
        <position position="16"/>
    </location>
    <ligand>
        <name>Mg(2+)</name>
        <dbReference type="ChEBI" id="CHEBI:18420"/>
    </ligand>
</feature>
<keyword evidence="10" id="KW-1185">Reference proteome</keyword>
<evidence type="ECO:0000256" key="2">
    <source>
        <dbReference type="ARBA" id="ARBA00022598"/>
    </source>
</evidence>
<dbReference type="NCBIfam" id="TIGR00347">
    <property type="entry name" value="bioD"/>
    <property type="match status" value="1"/>
</dbReference>
<dbReference type="GO" id="GO:0000287">
    <property type="term" value="F:magnesium ion binding"/>
    <property type="evidence" value="ECO:0007669"/>
    <property type="project" value="UniProtKB-UniRule"/>
</dbReference>
<dbReference type="CDD" id="cd03109">
    <property type="entry name" value="DTBS"/>
    <property type="match status" value="1"/>
</dbReference>
<feature type="binding site" evidence="8">
    <location>
        <position position="114"/>
    </location>
    <ligand>
        <name>Mg(2+)</name>
        <dbReference type="ChEBI" id="CHEBI:18420"/>
    </ligand>
</feature>
<comment type="catalytic activity">
    <reaction evidence="8">
        <text>(7R,8S)-7,8-diammoniononanoate + CO2 + ATP = (4R,5S)-dethiobiotin + ADP + phosphate + 3 H(+)</text>
        <dbReference type="Rhea" id="RHEA:15805"/>
        <dbReference type="ChEBI" id="CHEBI:15378"/>
        <dbReference type="ChEBI" id="CHEBI:16526"/>
        <dbReference type="ChEBI" id="CHEBI:30616"/>
        <dbReference type="ChEBI" id="CHEBI:43474"/>
        <dbReference type="ChEBI" id="CHEBI:149469"/>
        <dbReference type="ChEBI" id="CHEBI:149473"/>
        <dbReference type="ChEBI" id="CHEBI:456216"/>
        <dbReference type="EC" id="6.3.3.3"/>
    </reaction>
</comment>
<keyword evidence="3 8" id="KW-0479">Metal-binding</keyword>
<keyword evidence="6 8" id="KW-0067">ATP-binding</keyword>
<keyword evidence="4 8" id="KW-0547">Nucleotide-binding</keyword>
<comment type="caution">
    <text evidence="8">Lacks conserved residue(s) required for the propagation of feature annotation.</text>
</comment>
<proteinExistence type="inferred from homology"/>
<comment type="subcellular location">
    <subcellularLocation>
        <location evidence="8">Cytoplasm</location>
    </subcellularLocation>
</comment>
<feature type="binding site" evidence="8">
    <location>
        <begin position="174"/>
        <end position="175"/>
    </location>
    <ligand>
        <name>ATP</name>
        <dbReference type="ChEBI" id="CHEBI:30616"/>
    </ligand>
</feature>
<dbReference type="HAMAP" id="MF_00336">
    <property type="entry name" value="BioD"/>
    <property type="match status" value="1"/>
</dbReference>
<dbReference type="GO" id="GO:0009102">
    <property type="term" value="P:biotin biosynthetic process"/>
    <property type="evidence" value="ECO:0007669"/>
    <property type="project" value="UniProtKB-UniRule"/>
</dbReference>
<name>A0A0X8X6I2_HALHR</name>
<dbReference type="RefSeq" id="WP_096406275.1">
    <property type="nucleotide sequence ID" value="NZ_AP017372.2"/>
</dbReference>
<feature type="binding site" evidence="8">
    <location>
        <position position="54"/>
    </location>
    <ligand>
        <name>ATP</name>
        <dbReference type="ChEBI" id="CHEBI:30616"/>
    </ligand>
</feature>
<evidence type="ECO:0000313" key="9">
    <source>
        <dbReference type="EMBL" id="BAU56431.1"/>
    </source>
</evidence>
<evidence type="ECO:0000256" key="6">
    <source>
        <dbReference type="ARBA" id="ARBA00022840"/>
    </source>
</evidence>
<comment type="function">
    <text evidence="8">Catalyzes a mechanistically unusual reaction, the ATP-dependent insertion of CO2 between the N7 and N8 nitrogen atoms of 7,8-diaminopelargonic acid (DAPA, also called 7,8-diammoniononanoate) to form a ureido ring.</text>
</comment>
<dbReference type="AlphaFoldDB" id="A0A0X8X6I2"/>
<evidence type="ECO:0000256" key="5">
    <source>
        <dbReference type="ARBA" id="ARBA00022756"/>
    </source>
</evidence>
<dbReference type="Pfam" id="PF13500">
    <property type="entry name" value="AAA_26"/>
    <property type="match status" value="1"/>
</dbReference>
<organism evidence="9 10">
    <name type="scientific">Halorhodospira halochloris</name>
    <name type="common">Ectothiorhodospira halochloris</name>
    <dbReference type="NCBI Taxonomy" id="1052"/>
    <lineage>
        <taxon>Bacteria</taxon>
        <taxon>Pseudomonadati</taxon>
        <taxon>Pseudomonadota</taxon>
        <taxon>Gammaproteobacteria</taxon>
        <taxon>Chromatiales</taxon>
        <taxon>Ectothiorhodospiraceae</taxon>
        <taxon>Halorhodospira</taxon>
    </lineage>
</organism>
<dbReference type="GO" id="GO:0005829">
    <property type="term" value="C:cytosol"/>
    <property type="evidence" value="ECO:0007669"/>
    <property type="project" value="TreeGrafter"/>
</dbReference>
<sequence>MPGLFVTGTDTGVGKTLVSAGLIVALQRQGVEVMAMKPVAAGCHYVAGQLRNEDAEQFHSLLNCQTDYSTINPCALEAAAAPHIVAAEQGQRIDVDGLAAAIRVQSEQRFTLVEGAGGWRVPLAGHEDVGTLALRSNLPVLLVVGIRLGCINHALLSAEAILNDGANLLGWVASDLEPEDTRLDAQVAALDERMPAPRLGRLPAFAQPSPSLAAEYLDVSSLMELIEALKNPI</sequence>
<dbReference type="InterPro" id="IPR004472">
    <property type="entry name" value="DTB_synth_BioD"/>
</dbReference>
<feature type="binding site" evidence="8">
    <location>
        <begin position="12"/>
        <end position="17"/>
    </location>
    <ligand>
        <name>ATP</name>
        <dbReference type="ChEBI" id="CHEBI:30616"/>
    </ligand>
</feature>
<keyword evidence="5 8" id="KW-0093">Biotin biosynthesis</keyword>
<dbReference type="GO" id="GO:0004141">
    <property type="term" value="F:dethiobiotin synthase activity"/>
    <property type="evidence" value="ECO:0007669"/>
    <property type="project" value="UniProtKB-UniRule"/>
</dbReference>
<dbReference type="EMBL" id="AP017372">
    <property type="protein sequence ID" value="BAU56431.1"/>
    <property type="molecule type" value="Genomic_DNA"/>
</dbReference>
<dbReference type="FunFam" id="3.40.50.300:FF:000292">
    <property type="entry name" value="ATP-dependent dethiobiotin synthetase BioD"/>
    <property type="match status" value="1"/>
</dbReference>
<comment type="similarity">
    <text evidence="8">Belongs to the dethiobiotin synthetase family.</text>
</comment>
<comment type="pathway">
    <text evidence="8">Cofactor biosynthesis; biotin biosynthesis; biotin from 7,8-diaminononanoate: step 1/2.</text>
</comment>
<gene>
    <name evidence="8 9" type="primary">bioD</name>
    <name evidence="9" type="ORF">HH1059_23620</name>
</gene>
<feature type="binding site" evidence="8">
    <location>
        <position position="54"/>
    </location>
    <ligand>
        <name>Mg(2+)</name>
        <dbReference type="ChEBI" id="CHEBI:18420"/>
    </ligand>
</feature>
<dbReference type="EC" id="6.3.3.3" evidence="8"/>
<dbReference type="PANTHER" id="PTHR43210:SF5">
    <property type="entry name" value="DETHIOBIOTIN SYNTHETASE"/>
    <property type="match status" value="1"/>
</dbReference>
<dbReference type="SUPFAM" id="SSF52540">
    <property type="entry name" value="P-loop containing nucleoside triphosphate hydrolases"/>
    <property type="match status" value="1"/>
</dbReference>
<comment type="subunit">
    <text evidence="8">Homodimer.</text>
</comment>
<evidence type="ECO:0000256" key="7">
    <source>
        <dbReference type="ARBA" id="ARBA00022842"/>
    </source>
</evidence>
<feature type="active site" evidence="8">
    <location>
        <position position="37"/>
    </location>
</feature>
<dbReference type="InterPro" id="IPR027417">
    <property type="entry name" value="P-loop_NTPase"/>
</dbReference>
<comment type="cofactor">
    <cofactor evidence="8">
        <name>Mg(2+)</name>
        <dbReference type="ChEBI" id="CHEBI:18420"/>
    </cofactor>
</comment>
<evidence type="ECO:0000256" key="8">
    <source>
        <dbReference type="HAMAP-Rule" id="MF_00336"/>
    </source>
</evidence>
<evidence type="ECO:0000256" key="4">
    <source>
        <dbReference type="ARBA" id="ARBA00022741"/>
    </source>
</evidence>
<accession>A0A0X8X6I2</accession>
<keyword evidence="7 8" id="KW-0460">Magnesium</keyword>
<dbReference type="OrthoDB" id="9802097at2"/>
<keyword evidence="1 8" id="KW-0963">Cytoplasm</keyword>
<dbReference type="UniPathway" id="UPA00078">
    <property type="reaction ID" value="UER00161"/>
</dbReference>
<evidence type="ECO:0000256" key="3">
    <source>
        <dbReference type="ARBA" id="ARBA00022723"/>
    </source>
</evidence>